<gene>
    <name evidence="1" type="ORF">Tco_1016938</name>
</gene>
<evidence type="ECO:0000313" key="2">
    <source>
        <dbReference type="Proteomes" id="UP001151760"/>
    </source>
</evidence>
<protein>
    <submittedName>
        <fullName evidence="1">Uncharacterized protein</fullName>
    </submittedName>
</protein>
<keyword evidence="2" id="KW-1185">Reference proteome</keyword>
<dbReference type="EMBL" id="BQNB010017632">
    <property type="protein sequence ID" value="GJT65458.1"/>
    <property type="molecule type" value="Genomic_DNA"/>
</dbReference>
<proteinExistence type="predicted"/>
<evidence type="ECO:0000313" key="1">
    <source>
        <dbReference type="EMBL" id="GJT65458.1"/>
    </source>
</evidence>
<organism evidence="1 2">
    <name type="scientific">Tanacetum coccineum</name>
    <dbReference type="NCBI Taxonomy" id="301880"/>
    <lineage>
        <taxon>Eukaryota</taxon>
        <taxon>Viridiplantae</taxon>
        <taxon>Streptophyta</taxon>
        <taxon>Embryophyta</taxon>
        <taxon>Tracheophyta</taxon>
        <taxon>Spermatophyta</taxon>
        <taxon>Magnoliopsida</taxon>
        <taxon>eudicotyledons</taxon>
        <taxon>Gunneridae</taxon>
        <taxon>Pentapetalae</taxon>
        <taxon>asterids</taxon>
        <taxon>campanulids</taxon>
        <taxon>Asterales</taxon>
        <taxon>Asteraceae</taxon>
        <taxon>Asteroideae</taxon>
        <taxon>Anthemideae</taxon>
        <taxon>Anthemidinae</taxon>
        <taxon>Tanacetum</taxon>
    </lineage>
</organism>
<dbReference type="Proteomes" id="UP001151760">
    <property type="component" value="Unassembled WGS sequence"/>
</dbReference>
<reference evidence="1" key="1">
    <citation type="journal article" date="2022" name="Int. J. Mol. Sci.">
        <title>Draft Genome of Tanacetum Coccineum: Genomic Comparison of Closely Related Tanacetum-Family Plants.</title>
        <authorList>
            <person name="Yamashiro T."/>
            <person name="Shiraishi A."/>
            <person name="Nakayama K."/>
            <person name="Satake H."/>
        </authorList>
    </citation>
    <scope>NUCLEOTIDE SEQUENCE</scope>
</reference>
<comment type="caution">
    <text evidence="1">The sequence shown here is derived from an EMBL/GenBank/DDBJ whole genome shotgun (WGS) entry which is preliminary data.</text>
</comment>
<sequence length="85" mass="8995">MNGEVMVVQGCDSGGEGGGAWRRWWQIWWLPAVTIGCDGATVDMVVRVVRGDDGGGVMVGCGGEAAGGEGDAWRSVNVWIEWIGR</sequence>
<accession>A0ABQ5FQ27</accession>
<reference evidence="1" key="2">
    <citation type="submission" date="2022-01" db="EMBL/GenBank/DDBJ databases">
        <authorList>
            <person name="Yamashiro T."/>
            <person name="Shiraishi A."/>
            <person name="Satake H."/>
            <person name="Nakayama K."/>
        </authorList>
    </citation>
    <scope>NUCLEOTIDE SEQUENCE</scope>
</reference>
<name>A0ABQ5FQ27_9ASTR</name>